<keyword evidence="13 17" id="KW-0472">Membrane</keyword>
<feature type="short sequence motif" description="KID motif; interaction with HSPA8" evidence="17">
    <location>
        <begin position="644"/>
        <end position="646"/>
    </location>
</feature>
<evidence type="ECO:0000256" key="5">
    <source>
        <dbReference type="ARBA" id="ARBA00022595"/>
    </source>
</evidence>
<dbReference type="Pfam" id="PF00426">
    <property type="entry name" value="VP4_haemagglut"/>
    <property type="match status" value="1"/>
</dbReference>
<comment type="PTM">
    <text evidence="17">Outer capsid protein VP4: Proteolytic cleavage by trypsin results in activation of VP4 functions and greatly increases infectivity. The penetration into the host cell is dependent on trypsin treatment of VP4. It produces two peptides, VP5* and VP8* that remain associated with the virion. Cleavage of VP4 by trypsin probably occurs in vivo in the lumen of the intestine prior to infection of enterocytes. Trypsin seems to be incorporated into the three-layered viral particles but remains inactive as long as the viral outer capsid is intact and would only be activated upon the solubilization of the latter.</text>
</comment>
<feature type="region of interest" description="Spike foot" evidence="17">
    <location>
        <begin position="510"/>
        <end position="776"/>
    </location>
</feature>
<evidence type="ECO:0000256" key="12">
    <source>
        <dbReference type="ARBA" id="ARBA00023111"/>
    </source>
</evidence>
<comment type="subcellular location">
    <molecule>Outer capsid protein VP4</molecule>
    <subcellularLocation>
        <location evidence="17">Virion</location>
    </subcellularLocation>
    <subcellularLocation>
        <location evidence="17">Host rough endoplasmic reticulum</location>
    </subcellularLocation>
    <subcellularLocation>
        <location evidence="17">Host cell membrane</location>
    </subcellularLocation>
    <subcellularLocation>
        <location evidence="17">Host cytoplasm</location>
        <location evidence="17">Host cytoskeleton</location>
    </subcellularLocation>
    <subcellularLocation>
        <location evidence="17">Host endoplasmic reticulum-Golgi intermediate compartment</location>
    </subcellularLocation>
    <text evidence="17">The outer layer contains 180 copies of VP4, grouped as 60 dimers. Immature double-layered particles assembled in the cytoplasm bud across the membrane of the endoplasmic reticulum, acquiring during this process a transient lipid membrane that is modified with the ER resident viral glycoproteins NSP4 and VP7; these enveloped particles also contain VP4. As the particles move towards the interior of the ER cisternae, the transient lipid membrane and the non-structural protein NSP4 are lost, while the virus surface proteins VP4 and VP7 rearrange to form the outermost virus protein layer, yielding mature infectious triple-layered particles. VP4 also seems to associate with lipid rafts of the host cell membrane probably for the exit of the virus from the infected cell by an alternate pathway.</text>
</comment>
<feature type="chain" id="PRO_5023301248" description="Outer capsid protein VP4" evidence="17">
    <location>
        <begin position="1"/>
        <end position="776"/>
    </location>
</feature>
<gene>
    <name evidence="22" type="primary">VP4</name>
</gene>
<keyword evidence="12 17" id="KW-1037">Host cytoskeleton</keyword>
<dbReference type="GO" id="GO:0020002">
    <property type="term" value="C:host cell plasma membrane"/>
    <property type="evidence" value="ECO:0007669"/>
    <property type="project" value="UniProtKB-SubCell"/>
</dbReference>
<protein>
    <recommendedName>
        <fullName evidence="17">Outer capsid protein VP4</fullName>
    </recommendedName>
    <alternativeName>
        <fullName evidence="17">Hemagglutinin</fullName>
    </alternativeName>
    <component>
        <recommendedName>
            <fullName evidence="17">Outer capsid protein VP8*</fullName>
        </recommendedName>
    </component>
    <component>
        <recommendedName>
            <fullName evidence="17">Outer capsid protein VP5*</fullName>
        </recommendedName>
    </component>
</protein>
<feature type="region of interest" description="Hydrophobic; possible role in virus entry into host cell" evidence="17">
    <location>
        <begin position="389"/>
        <end position="409"/>
    </location>
</feature>
<comment type="function">
    <text evidence="17">Outer capsid protein VP8*: Forms the head of the spikes and mediates the recognition of specific host cell surface glycans. It is the viral hemagglutinin and an important target of neutralizing antibodies. In sialic acid-dependent strains, VP8* binds to host cell sialic acid, most probably a ganglioside, providing the initial contact. In some other strains, VP8* mediates the attachment to histo-blood group antigens (HBGAs) for viral entry.</text>
</comment>
<feature type="disulfide bond" evidence="17">
    <location>
        <begin position="203"/>
        <end position="216"/>
    </location>
</feature>
<evidence type="ECO:0000256" key="18">
    <source>
        <dbReference type="RuleBase" id="RU004344"/>
    </source>
</evidence>
<comment type="subunit">
    <text evidence="17">Outer capsid protein VP4: Homotrimer. VP4 adopts a dimeric appearance above the capsid surface, while forming a trimeric base anchored inside the capsid layer. Only hints of the third molecule are observed above the capsid surface. It probably performs a series of molecular rearrangements during viral entry. Prior to trypsin cleavage, it is flexible. The priming trypsin cleavage triggers its rearrangement into rigid spikes with approximate two-fold symmetry of their protruding parts. After an unknown second triggering event, cleaved VP4 may undergo another rearrangement, in which two VP5* subunits fold back on themselves and join a third subunit to form a tightly associated trimer, shaped like a folded umbrella. Outer capsid protein VP4: Interacts with VP6. Outer capsid protein VP4: Interacts with VP7. Outer capsid protein VP5*: Homotrimer. The trimer is coiled-coil stabilized by its C-terminus, however, its N-terminus, known as antigen domain or 'body', seems to be flexible allowing it to self-associate either as a dimer or a trimer.</text>
</comment>
<comment type="domain">
    <text evidence="17">Outer capsid protein VP4: The VP4 spike is divided into a foot, a stalk and body, and a head.</text>
</comment>
<keyword evidence="6 17" id="KW-1173">Viral penetration via permeabilization of host membrane</keyword>
<sequence>MASLIYRQLLTNSYTVNLSDEIQEIGSAKSQDVTINPGPFAQTGYAPVNWGAGETNDSTTVEPLLDGPYQPTTFNPPTSYWVLLAPTVEGVIIQGTNNTDRWLATILIEPNVQTTNRIYNLFGQQVTLSVENTSQTHWKFIDVSTTTPTGSYTQHGPLFSTPKLYAVMKFSGRIYTYNGTTPNATTGYYSTTNYDTVNMTSFCDFYIIPRNQEEKCTEYINHGLPPIQNTRNVVPVSLSAREIVHTRAQVNEDIVVSKTSLWKEMQCNRDITIRFKFDRTIIKAGGLGYKWSEISFKPITYQYTYARDGEQITAHTTCSVNGVNNFSYNGGSLPTDFAISRYEVIKENSFVYIDYWDDSQAFRNMVYVRSLAANLNTVTCTGGSYSFALPLGHYPVMTGGTVSLHPAGVTLSTQFTDFVSLNSLRFRFRLTVGEPSFSITRTRVSRLYGLPAANPNNQREYYEISGRFSLISLVPSNDDYQTPIMNSVTVRQDLERQLGELRDEFNSLSQQIAISQLIDLALLPLDMFSMFSGIKSTIDAAKSMATNVMKRFKRSNLASSVSTLTDAMSDAASSISRSSSIRSIGSSASAWTEVSNSIADVSTTVDTVSTQTATIAKRLRLKEIATQTDGMNFDDISAAVLKTKIDKSVQITPNTLPEIVTEASEKFIPNRTYRVINNDEVFEVGMDGKFFAYRVDTFDEIPFDVQKFADLVTDSPVISAIIDLKTLKNLKDNYGISKQQAFDLLRSDPRVLREFINQNNPIIRNRIENLIMQCRL</sequence>
<dbReference type="GO" id="GO:0039665">
    <property type="term" value="P:permeabilization of host organelle membrane involved in viral entry into host cell"/>
    <property type="evidence" value="ECO:0007669"/>
    <property type="project" value="UniProtKB-UniRule"/>
</dbReference>
<evidence type="ECO:0000256" key="15">
    <source>
        <dbReference type="ARBA" id="ARBA00023200"/>
    </source>
</evidence>
<proteinExistence type="inferred from homology"/>
<keyword evidence="3 17" id="KW-0167">Capsid protein</keyword>
<keyword evidence="11" id="KW-0175">Coiled coil</keyword>
<comment type="similarity">
    <text evidence="17 18">Belongs to the rotavirus VP4 family.</text>
</comment>
<feature type="region of interest" description="Spike head" evidence="17">
    <location>
        <begin position="65"/>
        <end position="224"/>
    </location>
</feature>
<dbReference type="HAMAP" id="MF_04132">
    <property type="entry name" value="Rota_A_VP4"/>
    <property type="match status" value="1"/>
</dbReference>
<dbReference type="Pfam" id="PF17477">
    <property type="entry name" value="Rota_VP4_MID"/>
    <property type="match status" value="1"/>
</dbReference>
<evidence type="ECO:0000256" key="14">
    <source>
        <dbReference type="ARBA" id="ARBA00023184"/>
    </source>
</evidence>
<reference evidence="22 23" key="1">
    <citation type="journal article" date="2014" name="PLoS Pathog.">
        <title>New insights into rotavirus entry machinery: stabilization of rotavirus spike conformation is independent of trypsin cleavage.</title>
        <authorList>
            <person name="Rodriguez J.M."/>
            <person name="Chichon F.J."/>
            <person name="Martin-Forero E."/>
            <person name="Gonzalez-Camacho F."/>
            <person name="Carrascosa J.L."/>
            <person name="Caston J.R."/>
            <person name="Luque D."/>
        </authorList>
    </citation>
    <scope>NUCLEOTIDE SEQUENCE [LARGE SCALE GENOMIC DNA]</scope>
    <source>
        <strain evidence="22">RVA/Pig-tc/ESP/OSU-C5111/2010/G5P[7]</strain>
    </source>
</reference>
<keyword evidence="8 17" id="KW-1161">Viral attachment to host cell</keyword>
<evidence type="ECO:0000256" key="1">
    <source>
        <dbReference type="ARBA" id="ARBA00022511"/>
    </source>
</evidence>
<comment type="function">
    <text evidence="17">Outer capsid protein VP4: Spike-forming protein that mediates virion attachment to the host epithelial cell receptors and plays a major role in cell penetration, determination of host range restriction and virulence. Rotavirus attachment and entry into the host cell probably involves multiple sequential contacts between the outer capsid proteins VP4 and VP7, and the cell receptors. It is subsequently lost, together with VP7, following virus entry into the host cell. Following entry into the host cell, low intracellular or intravesicular Ca(2+) concentration probably causes the calcium-stabilized VP7 trimers to dissociate from the virion. This step is probably necessary for the membrane-disrupting entry step and the release of VP4, which is locked onto the virion by VP7. During the virus exit from the host cell, VP4 seems to be required to target the newly formed virions to the host cell lipid rafts.</text>
</comment>
<dbReference type="InterPro" id="IPR013320">
    <property type="entry name" value="ConA-like_dom_sf"/>
</dbReference>
<dbReference type="InterPro" id="IPR000416">
    <property type="entry name" value="VP4_concanavalin-like"/>
</dbReference>
<feature type="site" description="Cleavage" evidence="17">
    <location>
        <begin position="241"/>
        <end position="242"/>
    </location>
</feature>
<comment type="miscellaneous">
    <text evidence="17">In group A rotaviruses, VP4 defines the P serotype.</text>
</comment>
<dbReference type="Pfam" id="PF17478">
    <property type="entry name" value="VP4_helical"/>
    <property type="match status" value="1"/>
</dbReference>
<feature type="site" description="Binding to sialic acid" evidence="17">
    <location>
        <position position="101"/>
    </location>
</feature>
<feature type="short sequence motif" description="YGL motif; interaction with ITGA4" evidence="17">
    <location>
        <begin position="448"/>
        <end position="450"/>
    </location>
</feature>
<dbReference type="GO" id="GO:0039624">
    <property type="term" value="C:viral outer capsid"/>
    <property type="evidence" value="ECO:0007669"/>
    <property type="project" value="UniProtKB-UniRule"/>
</dbReference>
<evidence type="ECO:0000256" key="7">
    <source>
        <dbReference type="ARBA" id="ARBA00022770"/>
    </source>
</evidence>
<evidence type="ECO:0000256" key="2">
    <source>
        <dbReference type="ARBA" id="ARBA00022546"/>
    </source>
</evidence>
<evidence type="ECO:0000256" key="17">
    <source>
        <dbReference type="HAMAP-Rule" id="MF_04132"/>
    </source>
</evidence>
<organism evidence="22 23">
    <name type="scientific">Rotavirus A</name>
    <dbReference type="NCBI Taxonomy" id="28875"/>
    <lineage>
        <taxon>Viruses</taxon>
        <taxon>Riboviria</taxon>
        <taxon>Orthornavirae</taxon>
        <taxon>Duplornaviricota</taxon>
        <taxon>Resentoviricetes</taxon>
        <taxon>Reovirales</taxon>
        <taxon>Sedoreoviridae</taxon>
        <taxon>Rotavirus</taxon>
        <taxon>Rotavirus alphagastroenteritidis</taxon>
    </lineage>
</organism>
<keyword evidence="17" id="KW-1015">Disulfide bond</keyword>
<dbReference type="SUPFAM" id="SSF49899">
    <property type="entry name" value="Concanavalin A-like lectins/glucanases"/>
    <property type="match status" value="1"/>
</dbReference>
<comment type="miscellaneous">
    <text evidence="17">Some rotavirus strains are neuraminidase-sensitive and require sialic acid to attach to the cell surface. Some rotavirus strains are integrin-dependent. Some rotavirus strains depend on ganglioside for their entry into the host cell. Hsp70 also seems to be involved in the entry of some strains.</text>
</comment>
<keyword evidence="14 17" id="KW-1038">Host endoplasmic reticulum</keyword>
<evidence type="ECO:0000256" key="6">
    <source>
        <dbReference type="ARBA" id="ARBA00022648"/>
    </source>
</evidence>
<keyword evidence="15 17" id="KW-1035">Host cytoplasm</keyword>
<feature type="chain" id="PRO_5029061345" description="Outer capsid protein VP5*" evidence="17">
    <location>
        <begin position="248"/>
        <end position="776"/>
    </location>
</feature>
<comment type="function">
    <text evidence="17">Outer capsid protein VP5*: Forms the spike 'foot' and 'body' and acts as a membrane permeabilization protein that mediates release of viral particles from endosomal compartments into the cytoplasm. During entry, the part of VP5* that protrudes from the virus folds back on itself and reorganizes from a local dimer to a trimer. This reorganization may be linked to membrane penetration by exposing VP5* hydrophobic region. In integrin-dependent strains, VP5* targets the integrin heterodimer ITGA2/ITGB1 for cell attachment.</text>
</comment>
<feature type="chain" id="PRO_5029061346" description="Outer capsid protein VP8*" evidence="17">
    <location>
        <begin position="1"/>
        <end position="231"/>
    </location>
</feature>
<dbReference type="GO" id="GO:0044163">
    <property type="term" value="C:host cytoskeleton"/>
    <property type="evidence" value="ECO:0007669"/>
    <property type="project" value="UniProtKB-SubCell"/>
</dbReference>
<evidence type="ECO:0000256" key="16">
    <source>
        <dbReference type="ARBA" id="ARBA00023296"/>
    </source>
</evidence>
<name>A0A060INA9_9REOV</name>
<dbReference type="InterPro" id="IPR035329">
    <property type="entry name" value="VP4_helical"/>
</dbReference>
<evidence type="ECO:0000256" key="13">
    <source>
        <dbReference type="ARBA" id="ARBA00023136"/>
    </source>
</evidence>
<dbReference type="GO" id="GO:0019062">
    <property type="term" value="P:virion attachment to host cell"/>
    <property type="evidence" value="ECO:0007669"/>
    <property type="project" value="UniProtKB-UniRule"/>
</dbReference>
<feature type="domain" description="Haemagglutinin outer capsid protein VP4 concanavalin-like" evidence="19">
    <location>
        <begin position="65"/>
        <end position="224"/>
    </location>
</feature>
<feature type="region of interest" description="Spike body and stalk (antigen domain)" evidence="17">
    <location>
        <begin position="248"/>
        <end position="479"/>
    </location>
</feature>
<keyword evidence="16 17" id="KW-1160">Virus entry into host cell</keyword>
<evidence type="ECO:0000256" key="8">
    <source>
        <dbReference type="ARBA" id="ARBA00022804"/>
    </source>
</evidence>
<evidence type="ECO:0000256" key="4">
    <source>
        <dbReference type="ARBA" id="ARBA00022581"/>
    </source>
</evidence>
<dbReference type="InterPro" id="IPR042546">
    <property type="entry name" value="Rota_A_VP4"/>
</dbReference>
<accession>A0A060INA9</accession>
<feature type="short sequence motif" description="DGE motif; interaction with ITGA2/ITGB1 heterodimer" evidence="17">
    <location>
        <begin position="308"/>
        <end position="310"/>
    </location>
</feature>
<keyword evidence="10 17" id="KW-1043">Host membrane</keyword>
<dbReference type="InterPro" id="IPR038017">
    <property type="entry name" value="Rota_VP4_MID_sf"/>
</dbReference>
<dbReference type="Gene3D" id="1.20.5.170">
    <property type="match status" value="1"/>
</dbReference>
<comment type="subcellular location">
    <subcellularLocation>
        <location evidence="18">Virion</location>
    </subcellularLocation>
</comment>
<evidence type="ECO:0000313" key="22">
    <source>
        <dbReference type="EMBL" id="AIC34770.1"/>
    </source>
</evidence>
<evidence type="ECO:0000256" key="10">
    <source>
        <dbReference type="ARBA" id="ARBA00022870"/>
    </source>
</evidence>
<evidence type="ECO:0000259" key="21">
    <source>
        <dbReference type="Pfam" id="PF17478"/>
    </source>
</evidence>
<keyword evidence="1 17" id="KW-1032">Host cell membrane</keyword>
<dbReference type="HAMAP" id="MF_04125">
    <property type="entry name" value="Rota_VP4"/>
    <property type="match status" value="1"/>
</dbReference>
<keyword evidence="7 17" id="KW-1152">Outer capsid protein</keyword>
<feature type="domain" description="Rotavirus VP4 membrane interaction" evidence="20">
    <location>
        <begin position="250"/>
        <end position="474"/>
    </location>
</feature>
<keyword evidence="2 17" id="KW-0348">Hemagglutinin</keyword>
<comment type="caution">
    <text evidence="17">Lacks conserved residue(s) required for the propagation of feature annotation.</text>
</comment>
<evidence type="ECO:0000256" key="11">
    <source>
        <dbReference type="ARBA" id="ARBA00023054"/>
    </source>
</evidence>
<keyword evidence="4 17" id="KW-0945">Host-virus interaction</keyword>
<feature type="site" description="Cleavage; associated with enhancement of infectivity" evidence="17">
    <location>
        <begin position="247"/>
        <end position="248"/>
    </location>
</feature>
<dbReference type="SMR" id="A0A060INA9"/>
<comment type="miscellaneous">
    <text evidence="17">This strain probably uses sialic acid to attach to the host cell.</text>
</comment>
<dbReference type="SUPFAM" id="SSF111379">
    <property type="entry name" value="VP4 membrane interaction domain"/>
    <property type="match status" value="1"/>
</dbReference>
<dbReference type="InterPro" id="IPR035330">
    <property type="entry name" value="Rota_VP4_MID"/>
</dbReference>
<dbReference type="GO" id="GO:0044172">
    <property type="term" value="C:host cell endoplasmic reticulum-Golgi intermediate compartment"/>
    <property type="evidence" value="ECO:0007669"/>
    <property type="project" value="UniProtKB-SubCell"/>
</dbReference>
<feature type="site" description="Cleavage" evidence="17">
    <location>
        <begin position="231"/>
        <end position="232"/>
    </location>
</feature>
<feature type="disulfide bond" evidence="17">
    <location>
        <begin position="318"/>
        <end position="380"/>
    </location>
</feature>
<keyword evidence="5 17" id="KW-1162">Viral penetration into host cytoplasm</keyword>
<feature type="domain" description="Rotavirus VP4 helical" evidence="21">
    <location>
        <begin position="486"/>
        <end position="776"/>
    </location>
</feature>
<feature type="site" description="Binding to sialic acid" evidence="17">
    <location>
        <position position="190"/>
    </location>
</feature>
<evidence type="ECO:0000259" key="19">
    <source>
        <dbReference type="Pfam" id="PF00426"/>
    </source>
</evidence>
<dbReference type="GO" id="GO:0044168">
    <property type="term" value="C:host cell rough endoplasmic reticulum"/>
    <property type="evidence" value="ECO:0007669"/>
    <property type="project" value="UniProtKB-SubCell"/>
</dbReference>
<evidence type="ECO:0000256" key="9">
    <source>
        <dbReference type="ARBA" id="ARBA00022844"/>
    </source>
</evidence>
<comment type="subcellular location">
    <molecule>Outer capsid protein VP8*</molecule>
    <subcellularLocation>
        <location evidence="17">Virion</location>
    </subcellularLocation>
    <text evidence="17">Outer capsid protein.</text>
</comment>
<evidence type="ECO:0000256" key="3">
    <source>
        <dbReference type="ARBA" id="ARBA00022561"/>
    </source>
</evidence>
<dbReference type="Proteomes" id="UP000156405">
    <property type="component" value="Genome"/>
</dbReference>
<evidence type="ECO:0000259" key="20">
    <source>
        <dbReference type="Pfam" id="PF17477"/>
    </source>
</evidence>
<evidence type="ECO:0000313" key="23">
    <source>
        <dbReference type="Proteomes" id="UP000156405"/>
    </source>
</evidence>
<keyword evidence="9 17" id="KW-0946">Virion</keyword>
<comment type="subcellular location">
    <molecule>Outer capsid protein VP5*</molecule>
    <subcellularLocation>
        <location evidence="17">Virion</location>
    </subcellularLocation>
    <text evidence="17">Outer capsid protein.</text>
</comment>
<dbReference type="Gene3D" id="2.60.120.200">
    <property type="match status" value="1"/>
</dbReference>
<dbReference type="EMBL" id="KJ450845">
    <property type="protein sequence ID" value="AIC34770.1"/>
    <property type="molecule type" value="Genomic_RNA"/>
</dbReference>